<evidence type="ECO:0000259" key="14">
    <source>
        <dbReference type="PROSITE" id="PS50052"/>
    </source>
</evidence>
<dbReference type="InterPro" id="IPR020590">
    <property type="entry name" value="Guanylate_kinase_CS"/>
</dbReference>
<dbReference type="PROSITE" id="PS00856">
    <property type="entry name" value="GUANYLATE_KINASE_1"/>
    <property type="match status" value="1"/>
</dbReference>
<dbReference type="FunFam" id="3.40.50.300:FF:000855">
    <property type="entry name" value="Guanylate kinase"/>
    <property type="match status" value="1"/>
</dbReference>
<keyword evidence="10 13" id="KW-0067">ATP-binding</keyword>
<accession>A0A6I4VP01</accession>
<dbReference type="GO" id="GO:0005829">
    <property type="term" value="C:cytosol"/>
    <property type="evidence" value="ECO:0007669"/>
    <property type="project" value="TreeGrafter"/>
</dbReference>
<dbReference type="InterPro" id="IPR017665">
    <property type="entry name" value="Guanylate_kinase"/>
</dbReference>
<dbReference type="Proteomes" id="UP000430692">
    <property type="component" value="Unassembled WGS sequence"/>
</dbReference>
<evidence type="ECO:0000256" key="4">
    <source>
        <dbReference type="ARBA" id="ARBA00012961"/>
    </source>
</evidence>
<dbReference type="NCBIfam" id="TIGR03263">
    <property type="entry name" value="guanyl_kin"/>
    <property type="match status" value="1"/>
</dbReference>
<dbReference type="PROSITE" id="PS50052">
    <property type="entry name" value="GUANYLATE_KINASE_2"/>
    <property type="match status" value="1"/>
</dbReference>
<keyword evidence="16" id="KW-1185">Reference proteome</keyword>
<feature type="binding site" evidence="13">
    <location>
        <begin position="17"/>
        <end position="24"/>
    </location>
    <ligand>
        <name>ATP</name>
        <dbReference type="ChEBI" id="CHEBI:30616"/>
    </ligand>
</feature>
<comment type="function">
    <text evidence="1 13">Essential for recycling GMP and indirectly, cGMP.</text>
</comment>
<evidence type="ECO:0000313" key="15">
    <source>
        <dbReference type="EMBL" id="MXQ53329.1"/>
    </source>
</evidence>
<dbReference type="RefSeq" id="WP_160800680.1">
    <property type="nucleotide sequence ID" value="NZ_WUUL01000003.1"/>
</dbReference>
<dbReference type="Pfam" id="PF00625">
    <property type="entry name" value="Guanylate_kin"/>
    <property type="match status" value="1"/>
</dbReference>
<keyword evidence="9 13" id="KW-0418">Kinase</keyword>
<evidence type="ECO:0000256" key="1">
    <source>
        <dbReference type="ARBA" id="ARBA00003531"/>
    </source>
</evidence>
<evidence type="ECO:0000256" key="7">
    <source>
        <dbReference type="ARBA" id="ARBA00022679"/>
    </source>
</evidence>
<dbReference type="SMART" id="SM00072">
    <property type="entry name" value="GuKc"/>
    <property type="match status" value="1"/>
</dbReference>
<dbReference type="GO" id="GO:0004385">
    <property type="term" value="F:GMP kinase activity"/>
    <property type="evidence" value="ECO:0007669"/>
    <property type="project" value="UniProtKB-UniRule"/>
</dbReference>
<reference evidence="15 16" key="1">
    <citation type="submission" date="2019-12" db="EMBL/GenBank/DDBJ databases">
        <title>Whole-genome analyses of novel actinobacteria.</title>
        <authorList>
            <person name="Sahin N."/>
            <person name="Saygin H."/>
        </authorList>
    </citation>
    <scope>NUCLEOTIDE SEQUENCE [LARGE SCALE GENOMIC DNA]</scope>
    <source>
        <strain evidence="15 16">KC615</strain>
    </source>
</reference>
<keyword evidence="8 13" id="KW-0547">Nucleotide-binding</keyword>
<keyword evidence="7 13" id="KW-0808">Transferase</keyword>
<dbReference type="SUPFAM" id="SSF52540">
    <property type="entry name" value="P-loop containing nucleoside triphosphate hydrolases"/>
    <property type="match status" value="1"/>
</dbReference>
<dbReference type="AlphaFoldDB" id="A0A6I4VP01"/>
<dbReference type="HAMAP" id="MF_00328">
    <property type="entry name" value="Guanylate_kinase"/>
    <property type="match status" value="1"/>
</dbReference>
<evidence type="ECO:0000256" key="2">
    <source>
        <dbReference type="ARBA" id="ARBA00004496"/>
    </source>
</evidence>
<feature type="domain" description="Guanylate kinase-like" evidence="14">
    <location>
        <begin position="10"/>
        <end position="188"/>
    </location>
</feature>
<evidence type="ECO:0000256" key="6">
    <source>
        <dbReference type="ARBA" id="ARBA00022490"/>
    </source>
</evidence>
<evidence type="ECO:0000256" key="8">
    <source>
        <dbReference type="ARBA" id="ARBA00022741"/>
    </source>
</evidence>
<dbReference type="EC" id="2.7.4.8" evidence="4 13"/>
<evidence type="ECO:0000256" key="9">
    <source>
        <dbReference type="ARBA" id="ARBA00022777"/>
    </source>
</evidence>
<dbReference type="Gene3D" id="3.40.50.300">
    <property type="entry name" value="P-loop containing nucleotide triphosphate hydrolases"/>
    <property type="match status" value="1"/>
</dbReference>
<organism evidence="15 16">
    <name type="scientific">Shimazuella alba</name>
    <dbReference type="NCBI Taxonomy" id="2690964"/>
    <lineage>
        <taxon>Bacteria</taxon>
        <taxon>Bacillati</taxon>
        <taxon>Bacillota</taxon>
        <taxon>Bacilli</taxon>
        <taxon>Bacillales</taxon>
        <taxon>Thermoactinomycetaceae</taxon>
        <taxon>Shimazuella</taxon>
    </lineage>
</organism>
<comment type="subcellular location">
    <subcellularLocation>
        <location evidence="2 13">Cytoplasm</location>
    </subcellularLocation>
</comment>
<evidence type="ECO:0000256" key="3">
    <source>
        <dbReference type="ARBA" id="ARBA00005790"/>
    </source>
</evidence>
<dbReference type="InterPro" id="IPR027417">
    <property type="entry name" value="P-loop_NTPase"/>
</dbReference>
<dbReference type="PANTHER" id="PTHR23117:SF13">
    <property type="entry name" value="GUANYLATE KINASE"/>
    <property type="match status" value="1"/>
</dbReference>
<dbReference type="CDD" id="cd00071">
    <property type="entry name" value="GMPK"/>
    <property type="match status" value="1"/>
</dbReference>
<sequence>MTNPSYQDRGLLIVVSGPSGVGKGTVCGMLRKRNPNLIYSVSATTRSPRQGEQHGVNYFFHTKDEFFSMMEQGELIEWAEYVGNYYGTPRQFVEDKLNAGEDVILEIEVQGAKQVKELFPEGIFIFLLPPSMDELKRRIMGRGTETVSAIQRRLHVASSECKELSMYDYAVINDRLEHACEKIESILVAEHCHTSRVIIED</sequence>
<gene>
    <name evidence="13" type="primary">gmk</name>
    <name evidence="15" type="ORF">GSM42_06195</name>
</gene>
<name>A0A6I4VP01_9BACL</name>
<comment type="catalytic activity">
    <reaction evidence="12 13">
        <text>GMP + ATP = GDP + ADP</text>
        <dbReference type="Rhea" id="RHEA:20780"/>
        <dbReference type="ChEBI" id="CHEBI:30616"/>
        <dbReference type="ChEBI" id="CHEBI:58115"/>
        <dbReference type="ChEBI" id="CHEBI:58189"/>
        <dbReference type="ChEBI" id="CHEBI:456216"/>
        <dbReference type="EC" id="2.7.4.8"/>
    </reaction>
</comment>
<dbReference type="InterPro" id="IPR008144">
    <property type="entry name" value="Guanylate_kin-like_dom"/>
</dbReference>
<dbReference type="EMBL" id="WUUL01000003">
    <property type="protein sequence ID" value="MXQ53329.1"/>
    <property type="molecule type" value="Genomic_DNA"/>
</dbReference>
<comment type="caution">
    <text evidence="15">The sequence shown here is derived from an EMBL/GenBank/DDBJ whole genome shotgun (WGS) entry which is preliminary data.</text>
</comment>
<comment type="similarity">
    <text evidence="3 13">Belongs to the guanylate kinase family.</text>
</comment>
<protein>
    <recommendedName>
        <fullName evidence="5 13">Guanylate kinase</fullName>
        <ecNumber evidence="4 13">2.7.4.8</ecNumber>
    </recommendedName>
    <alternativeName>
        <fullName evidence="11 13">GMP kinase</fullName>
    </alternativeName>
</protein>
<evidence type="ECO:0000256" key="13">
    <source>
        <dbReference type="HAMAP-Rule" id="MF_00328"/>
    </source>
</evidence>
<evidence type="ECO:0000256" key="11">
    <source>
        <dbReference type="ARBA" id="ARBA00030128"/>
    </source>
</evidence>
<keyword evidence="6 13" id="KW-0963">Cytoplasm</keyword>
<evidence type="ECO:0000256" key="10">
    <source>
        <dbReference type="ARBA" id="ARBA00022840"/>
    </source>
</evidence>
<dbReference type="Gene3D" id="3.30.63.10">
    <property type="entry name" value="Guanylate Kinase phosphate binding domain"/>
    <property type="match status" value="1"/>
</dbReference>
<dbReference type="FunFam" id="3.30.63.10:FF:000002">
    <property type="entry name" value="Guanylate kinase 1"/>
    <property type="match status" value="1"/>
</dbReference>
<dbReference type="InterPro" id="IPR008145">
    <property type="entry name" value="GK/Ca_channel_bsu"/>
</dbReference>
<dbReference type="PANTHER" id="PTHR23117">
    <property type="entry name" value="GUANYLATE KINASE-RELATED"/>
    <property type="match status" value="1"/>
</dbReference>
<evidence type="ECO:0000256" key="12">
    <source>
        <dbReference type="ARBA" id="ARBA00048594"/>
    </source>
</evidence>
<evidence type="ECO:0000256" key="5">
    <source>
        <dbReference type="ARBA" id="ARBA00016296"/>
    </source>
</evidence>
<dbReference type="GO" id="GO:0005524">
    <property type="term" value="F:ATP binding"/>
    <property type="evidence" value="ECO:0007669"/>
    <property type="project" value="UniProtKB-UniRule"/>
</dbReference>
<evidence type="ECO:0000313" key="16">
    <source>
        <dbReference type="Proteomes" id="UP000430692"/>
    </source>
</evidence>
<proteinExistence type="inferred from homology"/>